<name>A0A075I1C2_9ARCH</name>
<evidence type="ECO:0000259" key="2">
    <source>
        <dbReference type="PROSITE" id="PS50076"/>
    </source>
</evidence>
<dbReference type="Pfam" id="PF00226">
    <property type="entry name" value="DnaJ"/>
    <property type="match status" value="1"/>
</dbReference>
<reference evidence="3" key="1">
    <citation type="journal article" date="2014" name="Genome Biol. Evol.">
        <title>Pangenome evidence for extensive interdomain horizontal transfer affecting lineage core and shell genes in uncultured planktonic thaumarchaeota and euryarchaeota.</title>
        <authorList>
            <person name="Deschamps P."/>
            <person name="Zivanovic Y."/>
            <person name="Moreira D."/>
            <person name="Rodriguez-Valera F."/>
            <person name="Lopez-Garcia P."/>
        </authorList>
    </citation>
    <scope>NUCLEOTIDE SEQUENCE</scope>
</reference>
<accession>A0A075I1C2</accession>
<dbReference type="GO" id="GO:0051087">
    <property type="term" value="F:protein-folding chaperone binding"/>
    <property type="evidence" value="ECO:0007669"/>
    <property type="project" value="TreeGrafter"/>
</dbReference>
<dbReference type="PRINTS" id="PR00625">
    <property type="entry name" value="JDOMAIN"/>
</dbReference>
<dbReference type="InterPro" id="IPR051948">
    <property type="entry name" value="Hsp70_co-chaperone_J-domain"/>
</dbReference>
<evidence type="ECO:0000256" key="1">
    <source>
        <dbReference type="ARBA" id="ARBA00023186"/>
    </source>
</evidence>
<dbReference type="GO" id="GO:0051787">
    <property type="term" value="F:misfolded protein binding"/>
    <property type="evidence" value="ECO:0007669"/>
    <property type="project" value="TreeGrafter"/>
</dbReference>
<organism evidence="3">
    <name type="scientific">uncultured marine thaumarchaeote SAT1000_06_A02</name>
    <dbReference type="NCBI Taxonomy" id="1456359"/>
    <lineage>
        <taxon>Archaea</taxon>
        <taxon>Nitrososphaerota</taxon>
        <taxon>environmental samples</taxon>
    </lineage>
</organism>
<dbReference type="PANTHER" id="PTHR44360">
    <property type="entry name" value="DNAJ HOMOLOG SUBFAMILY B MEMBER 9"/>
    <property type="match status" value="1"/>
</dbReference>
<dbReference type="SUPFAM" id="SSF46565">
    <property type="entry name" value="Chaperone J-domain"/>
    <property type="match status" value="1"/>
</dbReference>
<dbReference type="Gene3D" id="1.10.287.110">
    <property type="entry name" value="DnaJ domain"/>
    <property type="match status" value="1"/>
</dbReference>
<protein>
    <submittedName>
        <fullName evidence="3">DnaJ-class molecular chaperone with C-terminal Zn finger domain</fullName>
    </submittedName>
</protein>
<dbReference type="SMART" id="SM00271">
    <property type="entry name" value="DnaJ"/>
    <property type="match status" value="1"/>
</dbReference>
<dbReference type="GO" id="GO:0036503">
    <property type="term" value="P:ERAD pathway"/>
    <property type="evidence" value="ECO:0007669"/>
    <property type="project" value="TreeGrafter"/>
</dbReference>
<dbReference type="CDD" id="cd06257">
    <property type="entry name" value="DnaJ"/>
    <property type="match status" value="1"/>
</dbReference>
<dbReference type="InterPro" id="IPR001623">
    <property type="entry name" value="DnaJ_domain"/>
</dbReference>
<dbReference type="EMBL" id="KF901196">
    <property type="protein sequence ID" value="AIF21739.1"/>
    <property type="molecule type" value="Genomic_DNA"/>
</dbReference>
<feature type="domain" description="J" evidence="2">
    <location>
        <begin position="1"/>
        <end position="52"/>
    </location>
</feature>
<keyword evidence="1" id="KW-0143">Chaperone</keyword>
<dbReference type="AlphaFoldDB" id="A0A075I1C2"/>
<dbReference type="InterPro" id="IPR036869">
    <property type="entry name" value="J_dom_sf"/>
</dbReference>
<evidence type="ECO:0000313" key="3">
    <source>
        <dbReference type="EMBL" id="AIF21739.1"/>
    </source>
</evidence>
<proteinExistence type="predicted"/>
<dbReference type="PROSITE" id="PS50076">
    <property type="entry name" value="DNAJ_2"/>
    <property type="match status" value="1"/>
</dbReference>
<dbReference type="PANTHER" id="PTHR44360:SF1">
    <property type="entry name" value="DNAJ HOMOLOG SUBFAMILY B MEMBER 9"/>
    <property type="match status" value="1"/>
</dbReference>
<sequence length="93" mass="10942">MGVNENSSPKEMKNAYRKLSLKYHPDKTNIDQSDTKFKEVTEAYQFLKLHQKQVKKPLKMMLEVIMQIFGKNNMKNNMSMVLIIEKILGMNFT</sequence>